<evidence type="ECO:0000313" key="18">
    <source>
        <dbReference type="Proteomes" id="UP000006753"/>
    </source>
</evidence>
<dbReference type="KEGG" id="mbe:MBM_09131"/>
<dbReference type="SMART" id="SM00317">
    <property type="entry name" value="SET"/>
    <property type="match status" value="1"/>
</dbReference>
<evidence type="ECO:0000256" key="9">
    <source>
        <dbReference type="ARBA" id="ARBA00022691"/>
    </source>
</evidence>
<comment type="catalytic activity">
    <reaction evidence="14">
        <text>L-lysyl(20)-[histone H4] + 3 S-adenosyl-L-methionine = N(6),N(6),N(6)-trimethyl-L-lysyl(20)-[histone H4] + 3 S-adenosyl-L-homocysteine + 3 H(+)</text>
        <dbReference type="Rhea" id="RHEA:64456"/>
        <dbReference type="Rhea" id="RHEA-COMP:15554"/>
        <dbReference type="Rhea" id="RHEA-COMP:15998"/>
        <dbReference type="ChEBI" id="CHEBI:15378"/>
        <dbReference type="ChEBI" id="CHEBI:29969"/>
        <dbReference type="ChEBI" id="CHEBI:57856"/>
        <dbReference type="ChEBI" id="CHEBI:59789"/>
        <dbReference type="ChEBI" id="CHEBI:61961"/>
        <dbReference type="EC" id="2.1.1.372"/>
    </reaction>
</comment>
<dbReference type="GO" id="GO:0032259">
    <property type="term" value="P:methylation"/>
    <property type="evidence" value="ECO:0007669"/>
    <property type="project" value="UniProtKB-KW"/>
</dbReference>
<keyword evidence="8" id="KW-0808">Transferase</keyword>
<gene>
    <name evidence="17" type="ORF">MBM_09131</name>
</gene>
<dbReference type="PROSITE" id="PS50280">
    <property type="entry name" value="SET"/>
    <property type="match status" value="1"/>
</dbReference>
<dbReference type="Gene3D" id="1.10.10.1700">
    <property type="entry name" value="Histone-lysine N-methyltransferase"/>
    <property type="match status" value="1"/>
</dbReference>
<feature type="compositionally biased region" description="Polar residues" evidence="15">
    <location>
        <begin position="651"/>
        <end position="678"/>
    </location>
</feature>
<feature type="compositionally biased region" description="Polar residues" evidence="15">
    <location>
        <begin position="330"/>
        <end position="343"/>
    </location>
</feature>
<feature type="compositionally biased region" description="Basic residues" evidence="15">
    <location>
        <begin position="682"/>
        <end position="693"/>
    </location>
</feature>
<evidence type="ECO:0000256" key="3">
    <source>
        <dbReference type="ARBA" id="ARBA00004286"/>
    </source>
</evidence>
<evidence type="ECO:0000259" key="16">
    <source>
        <dbReference type="PROSITE" id="PS50280"/>
    </source>
</evidence>
<dbReference type="InterPro" id="IPR001214">
    <property type="entry name" value="SET_dom"/>
</dbReference>
<evidence type="ECO:0000256" key="7">
    <source>
        <dbReference type="ARBA" id="ARBA00022603"/>
    </source>
</evidence>
<dbReference type="Pfam" id="PF00856">
    <property type="entry name" value="SET"/>
    <property type="match status" value="1"/>
</dbReference>
<keyword evidence="6" id="KW-0158">Chromosome</keyword>
<evidence type="ECO:0000256" key="11">
    <source>
        <dbReference type="ARBA" id="ARBA00023242"/>
    </source>
</evidence>
<evidence type="ECO:0000256" key="8">
    <source>
        <dbReference type="ARBA" id="ARBA00022679"/>
    </source>
</evidence>
<evidence type="ECO:0000256" key="14">
    <source>
        <dbReference type="ARBA" id="ARBA00048081"/>
    </source>
</evidence>
<dbReference type="OrthoDB" id="6627536at2759"/>
<dbReference type="InterPro" id="IPR046341">
    <property type="entry name" value="SET_dom_sf"/>
</dbReference>
<dbReference type="GO" id="GO:0005694">
    <property type="term" value="C:chromosome"/>
    <property type="evidence" value="ECO:0007669"/>
    <property type="project" value="UniProtKB-SubCell"/>
</dbReference>
<dbReference type="eggNOG" id="KOG2589">
    <property type="taxonomic scope" value="Eukaryota"/>
</dbReference>
<evidence type="ECO:0000256" key="12">
    <source>
        <dbReference type="ARBA" id="ARBA00024057"/>
    </source>
</evidence>
<dbReference type="EMBL" id="JH921454">
    <property type="protein sequence ID" value="EKD12902.1"/>
    <property type="molecule type" value="Genomic_DNA"/>
</dbReference>
<feature type="compositionally biased region" description="Basic and acidic residues" evidence="15">
    <location>
        <begin position="541"/>
        <end position="553"/>
    </location>
</feature>
<evidence type="ECO:0000256" key="13">
    <source>
        <dbReference type="ARBA" id="ARBA00030653"/>
    </source>
</evidence>
<comment type="subcellular location">
    <subcellularLocation>
        <location evidence="3">Chromosome</location>
    </subcellularLocation>
    <subcellularLocation>
        <location evidence="2">Nucleus</location>
    </subcellularLocation>
</comment>
<keyword evidence="18" id="KW-1185">Reference proteome</keyword>
<evidence type="ECO:0000256" key="10">
    <source>
        <dbReference type="ARBA" id="ARBA00022853"/>
    </source>
</evidence>
<feature type="compositionally biased region" description="Low complexity" evidence="15">
    <location>
        <begin position="380"/>
        <end position="393"/>
    </location>
</feature>
<feature type="domain" description="SET" evidence="16">
    <location>
        <begin position="115"/>
        <end position="229"/>
    </location>
</feature>
<dbReference type="AlphaFoldDB" id="K1WKV8"/>
<dbReference type="PANTHER" id="PTHR12977">
    <property type="entry name" value="SUPPRESSOR OF VARIEGATION 4-20-RELATED"/>
    <property type="match status" value="1"/>
</dbReference>
<dbReference type="STRING" id="1072389.K1WKV8"/>
<sequence>MPFQNVSPKKQRLTLAQLAAYDDVITDALVDHVYFWTTIRKNKNAYHSSRGITEEAVTAILQKRVIVEKDAAKAEEELLELPGLKKFSQNLKTEKEKDDFRRHLRKYVNIYLPDCPFEVSSTNRYTIVTHEAAVTARRYIKKGEVVKYLCGIQVIMTEEEEELIKSSRRDFSIVVSSRNRTASLFLGPARFANHDCGANARLMTAGTSGMEIIAVADIEIGDEITVSYGDNYFGEDNCECLCQTCENLGHSGWAAGQAEPEDGEENKILQPSIEEESGGPNGSYLLRRRRDRRESTVSSRDESATPEINIRPRVKVLKATPRTLSRFKNMESTLETKSPSIEASVSPLKRKREESETLSPSRTAKKPRRKGLSNAKKASELSLSTRLSTEPSPACSTSNSRRDSFSGPWIDGQKSTDATSVDEDAIVDEDTIVVDVESQRTINPSGPGIRRAARSRKQARPLEQAKKGESILVSDTTSSKHPVLQDDSDPANSSALSKLSDQLFDGDDSFGLAMSKAVDEANTELTSKKRRRIEPRKRKSKEPTNDADHAPPVRVRGDYVLTGRLLAEPTSAWITCKICEESFVQQNAYFTRSSCPRCERHSKLYGYMWPKTDKEGRHDTEERVLDHRTVHRFIKPQEERAIRKRNFLSEMSESRAVSTSRNVSENASQGSNKENTTVKPASKPRKKRARSTM</sequence>
<dbReference type="InterPro" id="IPR039977">
    <property type="entry name" value="Suv4-20/Set9"/>
</dbReference>
<evidence type="ECO:0000256" key="1">
    <source>
        <dbReference type="ARBA" id="ARBA00001984"/>
    </source>
</evidence>
<evidence type="ECO:0000256" key="4">
    <source>
        <dbReference type="ARBA" id="ARBA00014232"/>
    </source>
</evidence>
<dbReference type="Proteomes" id="UP000006753">
    <property type="component" value="Unassembled WGS sequence"/>
</dbReference>
<organism evidence="17 18">
    <name type="scientific">Marssonina brunnea f. sp. multigermtubi (strain MB_m1)</name>
    <name type="common">Marssonina leaf spot fungus</name>
    <dbReference type="NCBI Taxonomy" id="1072389"/>
    <lineage>
        <taxon>Eukaryota</taxon>
        <taxon>Fungi</taxon>
        <taxon>Dikarya</taxon>
        <taxon>Ascomycota</taxon>
        <taxon>Pezizomycotina</taxon>
        <taxon>Leotiomycetes</taxon>
        <taxon>Helotiales</taxon>
        <taxon>Drepanopezizaceae</taxon>
        <taxon>Drepanopeziza</taxon>
    </lineage>
</organism>
<keyword evidence="7" id="KW-0489">Methyltransferase</keyword>
<feature type="compositionally biased region" description="Basic and acidic residues" evidence="15">
    <location>
        <begin position="292"/>
        <end position="303"/>
    </location>
</feature>
<feature type="compositionally biased region" description="Basic residues" evidence="15">
    <location>
        <begin position="528"/>
        <end position="540"/>
    </location>
</feature>
<dbReference type="HOGENOM" id="CLU_013724_0_0_1"/>
<dbReference type="InterPro" id="IPR041938">
    <property type="entry name" value="Hist-Lys_N-MTase_N"/>
</dbReference>
<evidence type="ECO:0000256" key="5">
    <source>
        <dbReference type="ARBA" id="ARBA00015413"/>
    </source>
</evidence>
<evidence type="ECO:0000256" key="2">
    <source>
        <dbReference type="ARBA" id="ARBA00004123"/>
    </source>
</evidence>
<dbReference type="EC" id="2.1.1.372" evidence="12"/>
<proteinExistence type="predicted"/>
<keyword evidence="9" id="KW-0949">S-adenosyl-L-methionine</keyword>
<dbReference type="PROSITE" id="PS51567">
    <property type="entry name" value="SAM_MT43_SUVAR420_1"/>
    <property type="match status" value="1"/>
</dbReference>
<dbReference type="PANTHER" id="PTHR12977:SF4">
    <property type="entry name" value="HISTONE-LYSINE N-METHYLTRANSFERASE KMT5B"/>
    <property type="match status" value="1"/>
</dbReference>
<feature type="region of interest" description="Disordered" evidence="15">
    <location>
        <begin position="651"/>
        <end position="693"/>
    </location>
</feature>
<keyword evidence="10" id="KW-0156">Chromatin regulator</keyword>
<name>K1WKV8_MARBU</name>
<dbReference type="InParanoid" id="K1WKV8"/>
<dbReference type="Gene3D" id="2.170.270.10">
    <property type="entry name" value="SET domain"/>
    <property type="match status" value="1"/>
</dbReference>
<evidence type="ECO:0000256" key="15">
    <source>
        <dbReference type="SAM" id="MobiDB-lite"/>
    </source>
</evidence>
<feature type="region of interest" description="Disordered" evidence="15">
    <location>
        <begin position="270"/>
        <end position="306"/>
    </location>
</feature>
<comment type="function">
    <text evidence="1">Histone methyltransferase that trimethylates 'Lys-20' of histone H4 to form H4K20me3.</text>
</comment>
<feature type="region of interest" description="Disordered" evidence="15">
    <location>
        <begin position="328"/>
        <end position="423"/>
    </location>
</feature>
<dbReference type="CDD" id="cd10524">
    <property type="entry name" value="SET_Suv4-20-like"/>
    <property type="match status" value="1"/>
</dbReference>
<dbReference type="OMA" id="FANHDCG"/>
<evidence type="ECO:0000256" key="6">
    <source>
        <dbReference type="ARBA" id="ARBA00022454"/>
    </source>
</evidence>
<dbReference type="InterPro" id="IPR025783">
    <property type="entry name" value="Set9_fungi"/>
</dbReference>
<dbReference type="SUPFAM" id="SSF82199">
    <property type="entry name" value="SET domain"/>
    <property type="match status" value="1"/>
</dbReference>
<dbReference type="GO" id="GO:0140943">
    <property type="term" value="F:histone H4K20 trimethyltransferase activity"/>
    <property type="evidence" value="ECO:0007669"/>
    <property type="project" value="UniProtKB-EC"/>
</dbReference>
<feature type="region of interest" description="Disordered" evidence="15">
    <location>
        <begin position="520"/>
        <end position="553"/>
    </location>
</feature>
<keyword evidence="11" id="KW-0539">Nucleus</keyword>
<evidence type="ECO:0000313" key="17">
    <source>
        <dbReference type="EMBL" id="EKD12902.1"/>
    </source>
</evidence>
<accession>K1WKV8</accession>
<reference evidence="17 18" key="1">
    <citation type="journal article" date="2012" name="BMC Genomics">
        <title>Sequencing the genome of Marssonina brunnea reveals fungus-poplar co-evolution.</title>
        <authorList>
            <person name="Zhu S."/>
            <person name="Cao Y.-Z."/>
            <person name="Jiang C."/>
            <person name="Tan B.-Y."/>
            <person name="Wang Z."/>
            <person name="Feng S."/>
            <person name="Zhang L."/>
            <person name="Su X.-H."/>
            <person name="Brejova B."/>
            <person name="Vinar T."/>
            <person name="Xu M."/>
            <person name="Wang M.-X."/>
            <person name="Zhang S.-G."/>
            <person name="Huang M.-R."/>
            <person name="Wu R."/>
            <person name="Zhou Y."/>
        </authorList>
    </citation>
    <scope>NUCLEOTIDE SEQUENCE [LARGE SCALE GENOMIC DNA]</scope>
    <source>
        <strain evidence="17 18">MB_m1</strain>
    </source>
</reference>
<protein>
    <recommendedName>
        <fullName evidence="5">Histone-lysine N-methyltransferase SET9</fullName>
        <ecNumber evidence="12">2.1.1.372</ecNumber>
    </recommendedName>
    <alternativeName>
        <fullName evidence="4">Histone-lysine N-methyltransferase set9</fullName>
    </alternativeName>
    <alternativeName>
        <fullName evidence="13">SET domain protein 9</fullName>
    </alternativeName>
</protein>
<dbReference type="GO" id="GO:0005634">
    <property type="term" value="C:nucleus"/>
    <property type="evidence" value="ECO:0007669"/>
    <property type="project" value="UniProtKB-SubCell"/>
</dbReference>
<feature type="region of interest" description="Disordered" evidence="15">
    <location>
        <begin position="441"/>
        <end position="495"/>
    </location>
</feature>